<proteinExistence type="predicted"/>
<feature type="domain" description="THAP4-like heme-binding" evidence="2">
    <location>
        <begin position="9"/>
        <end position="163"/>
    </location>
</feature>
<organism evidence="3 4">
    <name type="scientific">Nicrophorus vespilloides</name>
    <name type="common">Boreal carrion beetle</name>
    <dbReference type="NCBI Taxonomy" id="110193"/>
    <lineage>
        <taxon>Eukaryota</taxon>
        <taxon>Metazoa</taxon>
        <taxon>Ecdysozoa</taxon>
        <taxon>Arthropoda</taxon>
        <taxon>Hexapoda</taxon>
        <taxon>Insecta</taxon>
        <taxon>Pterygota</taxon>
        <taxon>Neoptera</taxon>
        <taxon>Endopterygota</taxon>
        <taxon>Coleoptera</taxon>
        <taxon>Polyphaga</taxon>
        <taxon>Staphyliniformia</taxon>
        <taxon>Silphidae</taxon>
        <taxon>Nicrophorinae</taxon>
        <taxon>Nicrophorus</taxon>
    </lineage>
</organism>
<dbReference type="InterPro" id="IPR012674">
    <property type="entry name" value="Calycin"/>
</dbReference>
<dbReference type="InterPro" id="IPR014878">
    <property type="entry name" value="THAP4-like_heme-bd"/>
</dbReference>
<comment type="catalytic activity">
    <reaction evidence="1">
        <text>peroxynitrite = nitrate</text>
        <dbReference type="Rhea" id="RHEA:63116"/>
        <dbReference type="ChEBI" id="CHEBI:17632"/>
        <dbReference type="ChEBI" id="CHEBI:25941"/>
    </reaction>
    <physiologicalReaction direction="left-to-right" evidence="1">
        <dbReference type="Rhea" id="RHEA:63117"/>
    </physiologicalReaction>
</comment>
<name>A0ABM1N4A0_NICVS</name>
<dbReference type="InterPro" id="IPR045165">
    <property type="entry name" value="Nitrobindin"/>
</dbReference>
<dbReference type="GeneID" id="108566341"/>
<dbReference type="PANTHER" id="PTHR15854:SF4">
    <property type="entry name" value="PEROXYNITRITE ISOMERASE THAP4"/>
    <property type="match status" value="1"/>
</dbReference>
<dbReference type="RefSeq" id="XP_017781650.1">
    <property type="nucleotide sequence ID" value="XM_017926161.1"/>
</dbReference>
<dbReference type="PANTHER" id="PTHR15854">
    <property type="entry name" value="THAP4 PROTEIN"/>
    <property type="match status" value="1"/>
</dbReference>
<protein>
    <submittedName>
        <fullName evidence="4">THAP domain-containing protein 4-like</fullName>
    </submittedName>
</protein>
<evidence type="ECO:0000259" key="2">
    <source>
        <dbReference type="Pfam" id="PF08768"/>
    </source>
</evidence>
<dbReference type="Gene3D" id="2.40.128.20">
    <property type="match status" value="1"/>
</dbReference>
<accession>A0ABM1N4A0</accession>
<dbReference type="Pfam" id="PF08768">
    <property type="entry name" value="THAP4_heme-bd"/>
    <property type="match status" value="1"/>
</dbReference>
<dbReference type="SUPFAM" id="SSF50814">
    <property type="entry name" value="Lipocalins"/>
    <property type="match status" value="1"/>
</dbReference>
<evidence type="ECO:0000256" key="1">
    <source>
        <dbReference type="ARBA" id="ARBA00036993"/>
    </source>
</evidence>
<evidence type="ECO:0000313" key="4">
    <source>
        <dbReference type="RefSeq" id="XP_017781650.1"/>
    </source>
</evidence>
<dbReference type="Proteomes" id="UP000695000">
    <property type="component" value="Unplaced"/>
</dbReference>
<evidence type="ECO:0000313" key="3">
    <source>
        <dbReference type="Proteomes" id="UP000695000"/>
    </source>
</evidence>
<sequence length="166" mass="18673">MEPMVHDAVKPIGFLIGKWKSFSANGKFPPRVDPFTYKEELEFTSMGQPMLNYKSTTWHPESGKPMHLEVGFLKVKPGTKEVAFIVAHNFGITSVEEGVVFDDKSIKVKGTKISRAEMNKDPSVTEIQRTIELKQDGRLQIIVSMSTSLNDNCEEHLVVVYEKVDG</sequence>
<reference evidence="4" key="1">
    <citation type="submission" date="2025-08" db="UniProtKB">
        <authorList>
            <consortium name="RefSeq"/>
        </authorList>
    </citation>
    <scope>IDENTIFICATION</scope>
    <source>
        <tissue evidence="4">Whole Larva</tissue>
    </source>
</reference>
<keyword evidence="3" id="KW-1185">Reference proteome</keyword>
<dbReference type="CDD" id="cd07828">
    <property type="entry name" value="lipocalin_heme-bd-THAP4-like"/>
    <property type="match status" value="1"/>
</dbReference>
<gene>
    <name evidence="4" type="primary">LOC108566341</name>
</gene>